<name>A0A9W9V3B0_PENBR</name>
<proteinExistence type="predicted"/>
<protein>
    <recommendedName>
        <fullName evidence="2">Aminoglycoside phosphotransferase domain-containing protein</fullName>
    </recommendedName>
</protein>
<dbReference type="InterPro" id="IPR051678">
    <property type="entry name" value="AGP_Transferase"/>
</dbReference>
<comment type="caution">
    <text evidence="3">The sequence shown here is derived from an EMBL/GenBank/DDBJ whole genome shotgun (WGS) entry which is preliminary data.</text>
</comment>
<dbReference type="Gene3D" id="3.90.1200.10">
    <property type="match status" value="1"/>
</dbReference>
<feature type="domain" description="Aminoglycoside phosphotransferase" evidence="2">
    <location>
        <begin position="169"/>
        <end position="351"/>
    </location>
</feature>
<dbReference type="PANTHER" id="PTHR21310">
    <property type="entry name" value="AMINOGLYCOSIDE PHOSPHOTRANSFERASE-RELATED-RELATED"/>
    <property type="match status" value="1"/>
</dbReference>
<evidence type="ECO:0000256" key="1">
    <source>
        <dbReference type="SAM" id="MobiDB-lite"/>
    </source>
</evidence>
<dbReference type="CDD" id="cd05120">
    <property type="entry name" value="APH_ChoK_like"/>
    <property type="match status" value="1"/>
</dbReference>
<evidence type="ECO:0000313" key="3">
    <source>
        <dbReference type="EMBL" id="KAJ5366144.1"/>
    </source>
</evidence>
<reference evidence="3" key="1">
    <citation type="submission" date="2022-12" db="EMBL/GenBank/DDBJ databases">
        <authorList>
            <person name="Petersen C."/>
        </authorList>
    </citation>
    <scope>NUCLEOTIDE SEQUENCE</scope>
    <source>
        <strain evidence="3">IBT 35675</strain>
    </source>
</reference>
<dbReference type="SUPFAM" id="SSF56112">
    <property type="entry name" value="Protein kinase-like (PK-like)"/>
    <property type="match status" value="1"/>
</dbReference>
<dbReference type="Pfam" id="PF01636">
    <property type="entry name" value="APH"/>
    <property type="match status" value="1"/>
</dbReference>
<dbReference type="InterPro" id="IPR011009">
    <property type="entry name" value="Kinase-like_dom_sf"/>
</dbReference>
<organism evidence="3 4">
    <name type="scientific">Penicillium brevicompactum</name>
    <dbReference type="NCBI Taxonomy" id="5074"/>
    <lineage>
        <taxon>Eukaryota</taxon>
        <taxon>Fungi</taxon>
        <taxon>Dikarya</taxon>
        <taxon>Ascomycota</taxon>
        <taxon>Pezizomycotina</taxon>
        <taxon>Eurotiomycetes</taxon>
        <taxon>Eurotiomycetidae</taxon>
        <taxon>Eurotiales</taxon>
        <taxon>Aspergillaceae</taxon>
        <taxon>Penicillium</taxon>
    </lineage>
</organism>
<feature type="region of interest" description="Disordered" evidence="1">
    <location>
        <begin position="59"/>
        <end position="81"/>
    </location>
</feature>
<evidence type="ECO:0000313" key="4">
    <source>
        <dbReference type="Proteomes" id="UP001148299"/>
    </source>
</evidence>
<evidence type="ECO:0000259" key="2">
    <source>
        <dbReference type="Pfam" id="PF01636"/>
    </source>
</evidence>
<reference evidence="3" key="2">
    <citation type="journal article" date="2023" name="IMA Fungus">
        <title>Comparative genomic study of the Penicillium genus elucidates a diverse pangenome and 15 lateral gene transfer events.</title>
        <authorList>
            <person name="Petersen C."/>
            <person name="Sorensen T."/>
            <person name="Nielsen M.R."/>
            <person name="Sondergaard T.E."/>
            <person name="Sorensen J.L."/>
            <person name="Fitzpatrick D.A."/>
            <person name="Frisvad J.C."/>
            <person name="Nielsen K.L."/>
        </authorList>
    </citation>
    <scope>NUCLEOTIDE SEQUENCE</scope>
    <source>
        <strain evidence="3">IBT 35675</strain>
    </source>
</reference>
<dbReference type="EMBL" id="JAPZBR010000001">
    <property type="protein sequence ID" value="KAJ5366144.1"/>
    <property type="molecule type" value="Genomic_DNA"/>
</dbReference>
<accession>A0A9W9V3B0</accession>
<gene>
    <name evidence="3" type="ORF">N7541_000085</name>
</gene>
<dbReference type="InterPro" id="IPR002575">
    <property type="entry name" value="Aminoglycoside_PTrfase"/>
</dbReference>
<sequence>MVEKRAFDLECTQPAIKSKAARFNAHVMKKLQAAVTKDPEINLAEQFPAEYPQRLMEMRKPMESSPKKPKYSPQGLSEADEDIRQSLRPSDPVEILFPFSDAVAKLLESVSQTAADLPVGLSQRLFEVLQNSEILWKAPFARQKGVFKCSAEIVVKAIRNMEHYTEYTTLQYLDLHRSNFPAPKPLGLVRMSGISLIFMSHMRSVPLGEVWHTLDSYQKTSLSNQLNTILADLRTLPFTEGTPLGGVAGEGCRDLRRHVRTSETPITSLEDFETFLFSSSHPGGNVFVKFLRQMSPSFTSRSGPRVVFTHGDIRPDNIMVELANNKYMISGILDWEYSGFYPNYYESVRCTNCLSPYEEDDWFLYLPECISPNIYAQWWLLDRVRETRVV</sequence>
<dbReference type="Proteomes" id="UP001148299">
    <property type="component" value="Unassembled WGS sequence"/>
</dbReference>
<dbReference type="PANTHER" id="PTHR21310:SF58">
    <property type="entry name" value="AMINOGLYCOSIDE PHOSPHOTRANSFERASE DOMAIN-CONTAINING PROTEIN"/>
    <property type="match status" value="1"/>
</dbReference>
<dbReference type="AlphaFoldDB" id="A0A9W9V3B0"/>
<keyword evidence="4" id="KW-1185">Reference proteome</keyword>